<evidence type="ECO:0000313" key="17">
    <source>
        <dbReference type="EMBL" id="REL26512.1"/>
    </source>
</evidence>
<evidence type="ECO:0000256" key="7">
    <source>
        <dbReference type="ARBA" id="ARBA00023065"/>
    </source>
</evidence>
<evidence type="ECO:0000256" key="1">
    <source>
        <dbReference type="ARBA" id="ARBA00004571"/>
    </source>
</evidence>
<dbReference type="InterPro" id="IPR010916">
    <property type="entry name" value="TonB_box_CS"/>
</dbReference>
<keyword evidence="7" id="KW-0406">Ion transport</keyword>
<name>A0A3E0TR87_9GAMM</name>
<evidence type="ECO:0000256" key="2">
    <source>
        <dbReference type="ARBA" id="ARBA00022448"/>
    </source>
</evidence>
<dbReference type="InterPro" id="IPR000531">
    <property type="entry name" value="Beta-barrel_TonB"/>
</dbReference>
<evidence type="ECO:0000259" key="15">
    <source>
        <dbReference type="Pfam" id="PF00593"/>
    </source>
</evidence>
<gene>
    <name evidence="17" type="ORF">DXX93_07905</name>
</gene>
<dbReference type="GO" id="GO:0009279">
    <property type="term" value="C:cell outer membrane"/>
    <property type="evidence" value="ECO:0007669"/>
    <property type="project" value="UniProtKB-SubCell"/>
</dbReference>
<dbReference type="Pfam" id="PF00593">
    <property type="entry name" value="TonB_dep_Rec_b-barrel"/>
    <property type="match status" value="1"/>
</dbReference>
<keyword evidence="6" id="KW-0408">Iron</keyword>
<evidence type="ECO:0000256" key="12">
    <source>
        <dbReference type="PROSITE-ProRule" id="PRU10143"/>
    </source>
</evidence>
<dbReference type="PROSITE" id="PS00430">
    <property type="entry name" value="TONB_DEPENDENT_REC_1"/>
    <property type="match status" value="1"/>
</dbReference>
<feature type="signal peptide" evidence="14">
    <location>
        <begin position="1"/>
        <end position="23"/>
    </location>
</feature>
<keyword evidence="3 11" id="KW-1134">Transmembrane beta strand</keyword>
<keyword evidence="5 11" id="KW-0812">Transmembrane</keyword>
<dbReference type="SUPFAM" id="SSF56935">
    <property type="entry name" value="Porins"/>
    <property type="match status" value="1"/>
</dbReference>
<dbReference type="PANTHER" id="PTHR32552:SF81">
    <property type="entry name" value="TONB-DEPENDENT OUTER MEMBRANE RECEPTOR"/>
    <property type="match status" value="1"/>
</dbReference>
<dbReference type="Pfam" id="PF07715">
    <property type="entry name" value="Plug"/>
    <property type="match status" value="1"/>
</dbReference>
<dbReference type="EMBL" id="QUOU01000001">
    <property type="protein sequence ID" value="REL26512.1"/>
    <property type="molecule type" value="Genomic_DNA"/>
</dbReference>
<evidence type="ECO:0000256" key="3">
    <source>
        <dbReference type="ARBA" id="ARBA00022452"/>
    </source>
</evidence>
<dbReference type="Proteomes" id="UP000256478">
    <property type="component" value="Unassembled WGS sequence"/>
</dbReference>
<evidence type="ECO:0000313" key="18">
    <source>
        <dbReference type="Proteomes" id="UP000256478"/>
    </source>
</evidence>
<dbReference type="RefSeq" id="WP_116007629.1">
    <property type="nucleotide sequence ID" value="NZ_QUOU01000001.1"/>
</dbReference>
<reference evidence="17 18" key="1">
    <citation type="submission" date="2018-08" db="EMBL/GenBank/DDBJ databases">
        <title>Thalassotalea euphylliae genome.</title>
        <authorList>
            <person name="Summers S."/>
            <person name="Rice S.A."/>
            <person name="Freckelton M.L."/>
            <person name="Nedved B.T."/>
            <person name="Hadfield M.G."/>
        </authorList>
    </citation>
    <scope>NUCLEOTIDE SEQUENCE [LARGE SCALE GENOMIC DNA]</scope>
    <source>
        <strain evidence="17 18">H1</strain>
    </source>
</reference>
<evidence type="ECO:0000256" key="11">
    <source>
        <dbReference type="PROSITE-ProRule" id="PRU01360"/>
    </source>
</evidence>
<evidence type="ECO:0000256" key="9">
    <source>
        <dbReference type="ARBA" id="ARBA00023136"/>
    </source>
</evidence>
<dbReference type="PROSITE" id="PS52016">
    <property type="entry name" value="TONB_DEPENDENT_REC_3"/>
    <property type="match status" value="1"/>
</dbReference>
<feature type="domain" description="TonB-dependent receptor plug" evidence="16">
    <location>
        <begin position="45"/>
        <end position="151"/>
    </location>
</feature>
<dbReference type="AlphaFoldDB" id="A0A3E0TR87"/>
<keyword evidence="17" id="KW-0675">Receptor</keyword>
<comment type="caution">
    <text evidence="17">The sequence shown here is derived from an EMBL/GenBank/DDBJ whole genome shotgun (WGS) entry which is preliminary data.</text>
</comment>
<feature type="domain" description="TonB-dependent receptor-like beta-barrel" evidence="15">
    <location>
        <begin position="252"/>
        <end position="739"/>
    </location>
</feature>
<dbReference type="Gene3D" id="2.40.170.20">
    <property type="entry name" value="TonB-dependent receptor, beta-barrel domain"/>
    <property type="match status" value="2"/>
</dbReference>
<keyword evidence="4" id="KW-0410">Iron transport</keyword>
<keyword evidence="2 11" id="KW-0813">Transport</keyword>
<evidence type="ECO:0000256" key="5">
    <source>
        <dbReference type="ARBA" id="ARBA00022692"/>
    </source>
</evidence>
<evidence type="ECO:0000256" key="4">
    <source>
        <dbReference type="ARBA" id="ARBA00022496"/>
    </source>
</evidence>
<evidence type="ECO:0000256" key="10">
    <source>
        <dbReference type="ARBA" id="ARBA00023237"/>
    </source>
</evidence>
<keyword evidence="9 11" id="KW-0472">Membrane</keyword>
<evidence type="ECO:0000256" key="13">
    <source>
        <dbReference type="RuleBase" id="RU003357"/>
    </source>
</evidence>
<evidence type="ECO:0000256" key="6">
    <source>
        <dbReference type="ARBA" id="ARBA00023004"/>
    </source>
</evidence>
<sequence>MKYNKVATALMLACGAFSQTILADEILDDSIETIVVTGQKIDRSLKETVNSVAVVTAKEFEKLNIKTVDDIYNIVPNISGDFGQGFSIRGIDGFNVSGGGNSYLTSIYLDGAPLPERVARAGGTSVWDLAQVEVFRGPQSTLQGRNALAGAIIMRTQDPTYEWTGKGKLAIGEYGKQEVAFAGGGALVDDILAFRLSYEDNQYDGDIYNTTQKKDQTFENTESLRGKLLFQPTEAITALLTLSSMEIEYGAQWAQFNYGDSAFDRKSFFNSPIWQKTDADLYNLELTWELTDELSLYSVTTYNDSEYSFRWDGDLSAEQLVADQTYIRNDETISQDLRITYQTDDIQALFGVYYSKLEVDAASVGERLISFSTIGLPPLAVLLGAPPALGGFGLPAELIGAVLPLYPDIDPVRLGLVDGFDQEVETMAIYADITWHITDQFDLLAGLRYDEEEQSNSSRAVVQINNTLPDPAVLPAPLNQVVAGINANLNGIAAGASGVEPLSSADFDAWLPKIGVSYHASEDVTASLVYQRGYRSGGVGTNTARTRLFTYDPEYTDNYELSIRSVWLGGNLMWNTNLFYTDWTDQQISIQLSTNTFDNETINSGESNVKGFETEVYYYPSEQLTITAGLGYAKSEFTEFEYTLPATGEVVDLSERSFADAPEWTANIAIHYDFGEGFSAGVNANYRNESPAYLNPAVSLSSQKLALNADPTNDARTLVNVNTSYEWDNYTIRLDVSNLLDKDYISTHFTDADNAGNSQSFGQHIPGRSRQVSLTFLADF</sequence>
<dbReference type="InterPro" id="IPR036942">
    <property type="entry name" value="Beta-barrel_TonB_sf"/>
</dbReference>
<dbReference type="GO" id="GO:0006826">
    <property type="term" value="P:iron ion transport"/>
    <property type="evidence" value="ECO:0007669"/>
    <property type="project" value="UniProtKB-KW"/>
</dbReference>
<organism evidence="17 18">
    <name type="scientific">Thalassotalea euphylliae</name>
    <dbReference type="NCBI Taxonomy" id="1655234"/>
    <lineage>
        <taxon>Bacteria</taxon>
        <taxon>Pseudomonadati</taxon>
        <taxon>Pseudomonadota</taxon>
        <taxon>Gammaproteobacteria</taxon>
        <taxon>Alteromonadales</taxon>
        <taxon>Colwelliaceae</taxon>
        <taxon>Thalassotalea</taxon>
    </lineage>
</organism>
<comment type="similarity">
    <text evidence="11 13">Belongs to the TonB-dependent receptor family.</text>
</comment>
<evidence type="ECO:0000256" key="14">
    <source>
        <dbReference type="SAM" id="SignalP"/>
    </source>
</evidence>
<keyword evidence="8 12" id="KW-0798">TonB box</keyword>
<keyword evidence="10 11" id="KW-0998">Cell outer membrane</keyword>
<keyword evidence="14" id="KW-0732">Signal</keyword>
<protein>
    <submittedName>
        <fullName evidence="17">TonB-dependent receptor</fullName>
    </submittedName>
</protein>
<dbReference type="OrthoDB" id="7051185at2"/>
<dbReference type="PANTHER" id="PTHR32552">
    <property type="entry name" value="FERRICHROME IRON RECEPTOR-RELATED"/>
    <property type="match status" value="1"/>
</dbReference>
<feature type="short sequence motif" description="TonB box" evidence="12">
    <location>
        <begin position="33"/>
        <end position="39"/>
    </location>
</feature>
<feature type="chain" id="PRO_5017700885" evidence="14">
    <location>
        <begin position="24"/>
        <end position="780"/>
    </location>
</feature>
<evidence type="ECO:0000256" key="8">
    <source>
        <dbReference type="ARBA" id="ARBA00023077"/>
    </source>
</evidence>
<proteinExistence type="inferred from homology"/>
<comment type="subcellular location">
    <subcellularLocation>
        <location evidence="1 11">Cell outer membrane</location>
        <topology evidence="1 11">Multi-pass membrane protein</topology>
    </subcellularLocation>
</comment>
<evidence type="ECO:0000259" key="16">
    <source>
        <dbReference type="Pfam" id="PF07715"/>
    </source>
</evidence>
<dbReference type="InterPro" id="IPR012910">
    <property type="entry name" value="Plug_dom"/>
</dbReference>
<dbReference type="InterPro" id="IPR039426">
    <property type="entry name" value="TonB-dep_rcpt-like"/>
</dbReference>
<accession>A0A3E0TR87</accession>